<protein>
    <submittedName>
        <fullName evidence="1">ISPsy16 transposase</fullName>
    </submittedName>
</protein>
<dbReference type="PANTHER" id="PTHR33055:SF3">
    <property type="entry name" value="PUTATIVE TRANSPOSASE FOR IS117-RELATED"/>
    <property type="match status" value="1"/>
</dbReference>
<evidence type="ECO:0000313" key="2">
    <source>
        <dbReference type="Proteomes" id="UP000269872"/>
    </source>
</evidence>
<dbReference type="InterPro" id="IPR047650">
    <property type="entry name" value="Transpos_IS110"/>
</dbReference>
<accession>A0A3M6EYU1</accession>
<name>A0A3M6EYU1_9PSED</name>
<feature type="non-terminal residue" evidence="1">
    <location>
        <position position="1"/>
    </location>
</feature>
<dbReference type="PANTHER" id="PTHR33055">
    <property type="entry name" value="TRANSPOSASE FOR INSERTION SEQUENCE ELEMENT IS1111A"/>
    <property type="match status" value="1"/>
</dbReference>
<organism evidence="1 2">
    <name type="scientific">Pseudomonas caricapapayae</name>
    <dbReference type="NCBI Taxonomy" id="46678"/>
    <lineage>
        <taxon>Bacteria</taxon>
        <taxon>Pseudomonadati</taxon>
        <taxon>Pseudomonadota</taxon>
        <taxon>Gammaproteobacteria</taxon>
        <taxon>Pseudomonadales</taxon>
        <taxon>Pseudomonadaceae</taxon>
        <taxon>Pseudomonas</taxon>
    </lineage>
</organism>
<dbReference type="Proteomes" id="UP000269872">
    <property type="component" value="Unassembled WGS sequence"/>
</dbReference>
<feature type="non-terminal residue" evidence="1">
    <location>
        <position position="88"/>
    </location>
</feature>
<gene>
    <name evidence="1" type="ORF">ALP05_05069</name>
</gene>
<proteinExistence type="predicted"/>
<evidence type="ECO:0000313" key="1">
    <source>
        <dbReference type="EMBL" id="RMV73512.1"/>
    </source>
</evidence>
<dbReference type="EMBL" id="RBUY01000133">
    <property type="protein sequence ID" value="RMV73512.1"/>
    <property type="molecule type" value="Genomic_DNA"/>
</dbReference>
<sequence>GIDLAKTVFAVHGVDEAGKATLVKPKVARDHLVPLIAQLPPCLIGMEACSGAHHWARVFAEHGHTVKLMAPKLVSPYRMPGKRGKNDA</sequence>
<comment type="caution">
    <text evidence="1">The sequence shown here is derived from an EMBL/GenBank/DDBJ whole genome shotgun (WGS) entry which is preliminary data.</text>
</comment>
<reference evidence="1 2" key="1">
    <citation type="submission" date="2018-08" db="EMBL/GenBank/DDBJ databases">
        <title>Recombination of ecologically and evolutionarily significant loci maintains genetic cohesion in the Pseudomonas syringae species complex.</title>
        <authorList>
            <person name="Dillon M."/>
            <person name="Thakur S."/>
            <person name="Almeida R.N.D."/>
            <person name="Weir B.S."/>
            <person name="Guttman D.S."/>
        </authorList>
    </citation>
    <scope>NUCLEOTIDE SEQUENCE [LARGE SCALE GENOMIC DNA]</scope>
    <source>
        <strain evidence="1 2">ICMP 7496</strain>
    </source>
</reference>
<dbReference type="AlphaFoldDB" id="A0A3M6EYU1"/>